<comment type="caution">
    <text evidence="6">The sequence shown here is derived from an EMBL/GenBank/DDBJ whole genome shotgun (WGS) entry which is preliminary data.</text>
</comment>
<name>A0ABS7W018_STROV</name>
<dbReference type="PANTHER" id="PTHR30055:SF234">
    <property type="entry name" value="HTH-TYPE TRANSCRIPTIONAL REGULATOR BETI"/>
    <property type="match status" value="1"/>
</dbReference>
<organism evidence="6 7">
    <name type="scientific">Streptomyces olivaceus</name>
    <dbReference type="NCBI Taxonomy" id="47716"/>
    <lineage>
        <taxon>Bacteria</taxon>
        <taxon>Bacillati</taxon>
        <taxon>Actinomycetota</taxon>
        <taxon>Actinomycetes</taxon>
        <taxon>Kitasatosporales</taxon>
        <taxon>Streptomycetaceae</taxon>
        <taxon>Streptomyces</taxon>
    </lineage>
</organism>
<dbReference type="InterPro" id="IPR023772">
    <property type="entry name" value="DNA-bd_HTH_TetR-type_CS"/>
</dbReference>
<feature type="domain" description="HTH tetR-type" evidence="5">
    <location>
        <begin position="13"/>
        <end position="73"/>
    </location>
</feature>
<evidence type="ECO:0000259" key="5">
    <source>
        <dbReference type="PROSITE" id="PS50977"/>
    </source>
</evidence>
<dbReference type="Proteomes" id="UP000758701">
    <property type="component" value="Unassembled WGS sequence"/>
</dbReference>
<evidence type="ECO:0000313" key="6">
    <source>
        <dbReference type="EMBL" id="MBZ6151314.1"/>
    </source>
</evidence>
<keyword evidence="2 4" id="KW-0238">DNA-binding</keyword>
<proteinExistence type="predicted"/>
<feature type="DNA-binding region" description="H-T-H motif" evidence="4">
    <location>
        <begin position="36"/>
        <end position="55"/>
    </location>
</feature>
<evidence type="ECO:0000256" key="3">
    <source>
        <dbReference type="ARBA" id="ARBA00023163"/>
    </source>
</evidence>
<protein>
    <submittedName>
        <fullName evidence="6">TetR/AcrR family transcriptional regulator</fullName>
    </submittedName>
</protein>
<dbReference type="PROSITE" id="PS50977">
    <property type="entry name" value="HTH_TETR_2"/>
    <property type="match status" value="1"/>
</dbReference>
<reference evidence="6 7" key="1">
    <citation type="submission" date="2021-06" db="EMBL/GenBank/DDBJ databases">
        <title>Ecological speciation of a Streptomyces species isolated from different habitats and geographic origins.</title>
        <authorList>
            <person name="Wang J."/>
        </authorList>
    </citation>
    <scope>NUCLEOTIDE SEQUENCE [LARGE SCALE GENOMIC DNA]</scope>
    <source>
        <strain evidence="6 7">FXJ8.012</strain>
    </source>
</reference>
<evidence type="ECO:0000256" key="2">
    <source>
        <dbReference type="ARBA" id="ARBA00023125"/>
    </source>
</evidence>
<dbReference type="Gene3D" id="1.10.357.10">
    <property type="entry name" value="Tetracycline Repressor, domain 2"/>
    <property type="match status" value="1"/>
</dbReference>
<dbReference type="PRINTS" id="PR00455">
    <property type="entry name" value="HTHTETR"/>
</dbReference>
<dbReference type="Gene3D" id="1.10.10.60">
    <property type="entry name" value="Homeodomain-like"/>
    <property type="match status" value="1"/>
</dbReference>
<dbReference type="EMBL" id="JAHSTP010000002">
    <property type="protein sequence ID" value="MBZ6151314.1"/>
    <property type="molecule type" value="Genomic_DNA"/>
</dbReference>
<keyword evidence="1" id="KW-0805">Transcription regulation</keyword>
<keyword evidence="7" id="KW-1185">Reference proteome</keyword>
<dbReference type="InterPro" id="IPR050109">
    <property type="entry name" value="HTH-type_TetR-like_transc_reg"/>
</dbReference>
<dbReference type="InterPro" id="IPR009057">
    <property type="entry name" value="Homeodomain-like_sf"/>
</dbReference>
<evidence type="ECO:0000256" key="4">
    <source>
        <dbReference type="PROSITE-ProRule" id="PRU00335"/>
    </source>
</evidence>
<evidence type="ECO:0000313" key="7">
    <source>
        <dbReference type="Proteomes" id="UP000758701"/>
    </source>
</evidence>
<keyword evidence="3" id="KW-0804">Transcription</keyword>
<dbReference type="PROSITE" id="PS01081">
    <property type="entry name" value="HTH_TETR_1"/>
    <property type="match status" value="1"/>
</dbReference>
<dbReference type="InterPro" id="IPR001647">
    <property type="entry name" value="HTH_TetR"/>
</dbReference>
<evidence type="ECO:0000256" key="1">
    <source>
        <dbReference type="ARBA" id="ARBA00023015"/>
    </source>
</evidence>
<sequence>MGSGEGLRERNKTRKRQAILKAAYELFIERGYDAATLTDIAQRAEVSRRTLTLYFPTKLSLALAHLDAVDRRLYAALDRRGPDQSSIDVLEQWLYSEREHHDDELSTLADTMLAVNPQLQGAQQARIAESVESGARHLAEESGAAPGDRDARMTAAAAAAVIGALDPRPARDDIAAAVAFLRAGMAALEERR</sequence>
<dbReference type="RefSeq" id="WP_037769115.1">
    <property type="nucleotide sequence ID" value="NZ_BNEG01000002.1"/>
</dbReference>
<dbReference type="PANTHER" id="PTHR30055">
    <property type="entry name" value="HTH-TYPE TRANSCRIPTIONAL REGULATOR RUTR"/>
    <property type="match status" value="1"/>
</dbReference>
<dbReference type="Pfam" id="PF00440">
    <property type="entry name" value="TetR_N"/>
    <property type="match status" value="1"/>
</dbReference>
<gene>
    <name evidence="6" type="ORF">KVH32_09005</name>
</gene>
<dbReference type="SUPFAM" id="SSF46689">
    <property type="entry name" value="Homeodomain-like"/>
    <property type="match status" value="1"/>
</dbReference>
<accession>A0ABS7W018</accession>